<accession>A0A930L309</accession>
<comment type="caution">
    <text evidence="1">The sequence shown here is derived from an EMBL/GenBank/DDBJ whole genome shotgun (WGS) entry which is preliminary data.</text>
</comment>
<dbReference type="AlphaFoldDB" id="A0A930L309"/>
<evidence type="ECO:0000313" key="2">
    <source>
        <dbReference type="Proteomes" id="UP000770330"/>
    </source>
</evidence>
<protein>
    <submittedName>
        <fullName evidence="1">Uncharacterized protein</fullName>
    </submittedName>
</protein>
<dbReference type="EMBL" id="JABZXO010000022">
    <property type="protein sequence ID" value="MBF1657791.1"/>
    <property type="molecule type" value="Genomic_DNA"/>
</dbReference>
<dbReference type="RefSeq" id="WP_303945258.1">
    <property type="nucleotide sequence ID" value="NZ_JABZXO010000022.1"/>
</dbReference>
<sequence>MTATPHQRIASLKEQRQALQQRARSIRATTGTPYSSEVHLLLGQSYLDPASWQELTASSGVRAAVRRAQFARRYRHLLARLEAAIDQYEQRGTAQNSPGAERMP</sequence>
<evidence type="ECO:0000313" key="1">
    <source>
        <dbReference type="EMBL" id="MBF1657791.1"/>
    </source>
</evidence>
<name>A0A930L309_9MICC</name>
<reference evidence="1" key="1">
    <citation type="submission" date="2020-04" db="EMBL/GenBank/DDBJ databases">
        <title>Deep metagenomics examines the oral microbiome during advanced dental caries in children, revealing novel taxa and co-occurrences with host molecules.</title>
        <authorList>
            <person name="Baker J.L."/>
            <person name="Morton J.T."/>
            <person name="Dinis M."/>
            <person name="Alvarez R."/>
            <person name="Tran N.C."/>
            <person name="Knight R."/>
            <person name="Edlund A."/>
        </authorList>
    </citation>
    <scope>NUCLEOTIDE SEQUENCE</scope>
    <source>
        <strain evidence="1">JCVI_39_bin.18</strain>
    </source>
</reference>
<dbReference type="Proteomes" id="UP000770330">
    <property type="component" value="Unassembled WGS sequence"/>
</dbReference>
<proteinExistence type="predicted"/>
<organism evidence="1 2">
    <name type="scientific">Rothia mucilaginosa</name>
    <dbReference type="NCBI Taxonomy" id="43675"/>
    <lineage>
        <taxon>Bacteria</taxon>
        <taxon>Bacillati</taxon>
        <taxon>Actinomycetota</taxon>
        <taxon>Actinomycetes</taxon>
        <taxon>Micrococcales</taxon>
        <taxon>Micrococcaceae</taxon>
        <taxon>Rothia</taxon>
    </lineage>
</organism>
<gene>
    <name evidence="1" type="ORF">HXO61_07665</name>
</gene>